<dbReference type="Pfam" id="PF13458">
    <property type="entry name" value="Peripla_BP_6"/>
    <property type="match status" value="1"/>
</dbReference>
<accession>A0A158M9S9</accession>
<dbReference type="AlphaFoldDB" id="A0A158M9S9"/>
<comment type="similarity">
    <text evidence="1">Belongs to the leucine-binding protein family.</text>
</comment>
<dbReference type="Gene3D" id="3.40.50.2300">
    <property type="match status" value="2"/>
</dbReference>
<dbReference type="PANTHER" id="PTHR30483">
    <property type="entry name" value="LEUCINE-SPECIFIC-BINDING PROTEIN"/>
    <property type="match status" value="1"/>
</dbReference>
<dbReference type="RefSeq" id="WP_005016021.1">
    <property type="nucleotide sequence ID" value="NZ_JFZZ01000017.1"/>
</dbReference>
<keyword evidence="2 3" id="KW-0732">Signal</keyword>
<dbReference type="InterPro" id="IPR051010">
    <property type="entry name" value="BCAA_transport"/>
</dbReference>
<name>A0A158M9S9_9BORD</name>
<protein>
    <submittedName>
        <fullName evidence="5">Oligopeptide ABC transporter, oligopeptide-binding protein</fullName>
    </submittedName>
</protein>
<gene>
    <name evidence="5" type="ORF">L497_2441</name>
</gene>
<dbReference type="EMBL" id="JFZZ01000017">
    <property type="protein sequence ID" value="KAK98456.1"/>
    <property type="molecule type" value="Genomic_DNA"/>
</dbReference>
<evidence type="ECO:0000259" key="4">
    <source>
        <dbReference type="Pfam" id="PF13458"/>
    </source>
</evidence>
<dbReference type="InterPro" id="IPR028082">
    <property type="entry name" value="Peripla_BP_I"/>
</dbReference>
<dbReference type="SUPFAM" id="SSF53822">
    <property type="entry name" value="Periplasmic binding protein-like I"/>
    <property type="match status" value="1"/>
</dbReference>
<evidence type="ECO:0000313" key="6">
    <source>
        <dbReference type="Proteomes" id="UP000026682"/>
    </source>
</evidence>
<dbReference type="GeneID" id="93118821"/>
<dbReference type="Proteomes" id="UP000026682">
    <property type="component" value="Unassembled WGS sequence"/>
</dbReference>
<proteinExistence type="inferred from homology"/>
<feature type="signal peptide" evidence="3">
    <location>
        <begin position="1"/>
        <end position="22"/>
    </location>
</feature>
<evidence type="ECO:0000256" key="3">
    <source>
        <dbReference type="SAM" id="SignalP"/>
    </source>
</evidence>
<evidence type="ECO:0000313" key="5">
    <source>
        <dbReference type="EMBL" id="KAK98456.1"/>
    </source>
</evidence>
<organism evidence="5 6">
    <name type="scientific">Bordetella holmesii CDC-H585-BH</name>
    <dbReference type="NCBI Taxonomy" id="1331206"/>
    <lineage>
        <taxon>Bacteria</taxon>
        <taxon>Pseudomonadati</taxon>
        <taxon>Pseudomonadota</taxon>
        <taxon>Betaproteobacteria</taxon>
        <taxon>Burkholderiales</taxon>
        <taxon>Alcaligenaceae</taxon>
        <taxon>Bordetella</taxon>
    </lineage>
</organism>
<dbReference type="InterPro" id="IPR028081">
    <property type="entry name" value="Leu-bd"/>
</dbReference>
<dbReference type="STRING" id="35814.BBB42_15225"/>
<evidence type="ECO:0000256" key="1">
    <source>
        <dbReference type="ARBA" id="ARBA00010062"/>
    </source>
</evidence>
<comment type="caution">
    <text evidence="5">The sequence shown here is derived from an EMBL/GenBank/DDBJ whole genome shotgun (WGS) entry which is preliminary data.</text>
</comment>
<feature type="domain" description="Leucine-binding protein" evidence="4">
    <location>
        <begin position="89"/>
        <end position="345"/>
    </location>
</feature>
<reference evidence="5 6" key="1">
    <citation type="submission" date="2014-03" db="EMBL/GenBank/DDBJ databases">
        <title>Genome sequence of Bordetella holmseii.</title>
        <authorList>
            <person name="Harvill E."/>
            <person name="Goodfield L.L."/>
            <person name="Ivanov Y."/>
            <person name="Meyer J.A."/>
            <person name="Newth C."/>
            <person name="Cassiday P."/>
            <person name="Tondella M.L."/>
            <person name="Liao P."/>
            <person name="Zimmerman J."/>
            <person name="Meert K."/>
            <person name="Wessel D."/>
            <person name="Berger J."/>
            <person name="Dean J.M."/>
            <person name="Holubkov R."/>
            <person name="Burr J."/>
            <person name="Liu T."/>
            <person name="Brinkac L.M."/>
            <person name="Sanka R."/>
            <person name="Kim M."/>
            <person name="Losada L."/>
        </authorList>
    </citation>
    <scope>NUCLEOTIDE SEQUENCE [LARGE SCALE GENOMIC DNA]</scope>
    <source>
        <strain evidence="5 6">CDC-H585-BH</strain>
    </source>
</reference>
<sequence length="362" mass="38777">MRSCNAFLLGLALMAAGSVARAQDSPPIRLGEVQSMVADKEFAQGWRMALEDINQAGGVLGRPVQVVPIKIAPGAPVPNVIALFDPEPDSAQALLTSRQAAAWQLPYLVVRAPSDRLVWQEGNRYTFRLAPSSRMRIAALAPRALALRQTRWALVHAASQDGQEQAASFAATLAAFQARHDIVSRQAVTAGQVNADLMRALQASHTQALLVALRGQDLITFSKLVLQLPTLQQLPAIILHGEDLPDRAPAGWIVATHGALNEQDGFAIEYGARMGHPPNLAALQGYVALHSLVAALRTAQSADPEKLTDAFEGLRVDSAVGPILYRKADHQSTMGLSLGVWEEKGSSRNSVEPCLIAVTLDP</sequence>
<dbReference type="PANTHER" id="PTHR30483:SF37">
    <property type="entry name" value="ABC TRANSPORTER SUBSTRATE-BINDING PROTEIN"/>
    <property type="match status" value="1"/>
</dbReference>
<dbReference type="PATRIC" id="fig|1331206.3.peg.462"/>
<feature type="chain" id="PRO_5007628675" evidence="3">
    <location>
        <begin position="23"/>
        <end position="362"/>
    </location>
</feature>
<evidence type="ECO:0000256" key="2">
    <source>
        <dbReference type="ARBA" id="ARBA00022729"/>
    </source>
</evidence>